<keyword evidence="3" id="KW-0786">Thiamine pyrophosphate</keyword>
<evidence type="ECO:0000313" key="5">
    <source>
        <dbReference type="EMBL" id="KAF9764951.1"/>
    </source>
</evidence>
<reference evidence="5 6" key="1">
    <citation type="journal article" date="2020" name="Genome Biol. Evol.">
        <title>Comparative genomics of strictly vertically transmitted, feminizing microsporidia endosymbionts of amphipod crustaceans.</title>
        <authorList>
            <person name="Cormier A."/>
            <person name="Chebbi M.A."/>
            <person name="Giraud I."/>
            <person name="Wattier R."/>
            <person name="Teixeira M."/>
            <person name="Gilbert C."/>
            <person name="Rigaud T."/>
            <person name="Cordaux R."/>
        </authorList>
    </citation>
    <scope>NUCLEOTIDE SEQUENCE [LARGE SCALE GENOMIC DNA]</scope>
    <source>
        <strain evidence="5 6">Ou3-Ou53</strain>
    </source>
</reference>
<dbReference type="Gene3D" id="3.40.50.970">
    <property type="match status" value="1"/>
</dbReference>
<dbReference type="OrthoDB" id="10256198at2759"/>
<feature type="domain" description="Dehydrogenase E1 component" evidence="4">
    <location>
        <begin position="36"/>
        <end position="329"/>
    </location>
</feature>
<evidence type="ECO:0000256" key="2">
    <source>
        <dbReference type="ARBA" id="ARBA00023002"/>
    </source>
</evidence>
<dbReference type="PANTHER" id="PTHR11516">
    <property type="entry name" value="PYRUVATE DEHYDROGENASE E1 COMPONENT, ALPHA SUBUNIT BACTERIAL AND ORGANELLAR"/>
    <property type="match status" value="1"/>
</dbReference>
<keyword evidence="5" id="KW-0670">Pyruvate</keyword>
<evidence type="ECO:0000313" key="6">
    <source>
        <dbReference type="Proteomes" id="UP000740883"/>
    </source>
</evidence>
<organism evidence="5 6">
    <name type="scientific">Nosema granulosis</name>
    <dbReference type="NCBI Taxonomy" id="83296"/>
    <lineage>
        <taxon>Eukaryota</taxon>
        <taxon>Fungi</taxon>
        <taxon>Fungi incertae sedis</taxon>
        <taxon>Microsporidia</taxon>
        <taxon>Nosematidae</taxon>
        <taxon>Nosema</taxon>
    </lineage>
</organism>
<dbReference type="Pfam" id="PF00676">
    <property type="entry name" value="E1_dh"/>
    <property type="match status" value="1"/>
</dbReference>
<dbReference type="InterPro" id="IPR050642">
    <property type="entry name" value="PDH_E1_Alpha_Subunit"/>
</dbReference>
<comment type="cofactor">
    <cofactor evidence="1">
        <name>thiamine diphosphate</name>
        <dbReference type="ChEBI" id="CHEBI:58937"/>
    </cofactor>
</comment>
<name>A0A9P6H1H0_9MICR</name>
<dbReference type="CDD" id="cd02000">
    <property type="entry name" value="TPP_E1_PDC_ADC_BCADC"/>
    <property type="match status" value="1"/>
</dbReference>
<comment type="caution">
    <text evidence="5">The sequence shown here is derived from an EMBL/GenBank/DDBJ whole genome shotgun (WGS) entry which is preliminary data.</text>
</comment>
<evidence type="ECO:0000256" key="3">
    <source>
        <dbReference type="ARBA" id="ARBA00023052"/>
    </source>
</evidence>
<gene>
    <name evidence="5" type="primary">PDA1</name>
    <name evidence="5" type="ORF">NGRA_0132</name>
</gene>
<dbReference type="SUPFAM" id="SSF52518">
    <property type="entry name" value="Thiamin diphosphate-binding fold (THDP-binding)"/>
    <property type="match status" value="1"/>
</dbReference>
<dbReference type="Proteomes" id="UP000740883">
    <property type="component" value="Unassembled WGS sequence"/>
</dbReference>
<proteinExistence type="predicted"/>
<dbReference type="InterPro" id="IPR029061">
    <property type="entry name" value="THDP-binding"/>
</dbReference>
<evidence type="ECO:0000259" key="4">
    <source>
        <dbReference type="Pfam" id="PF00676"/>
    </source>
</evidence>
<dbReference type="EMBL" id="SBJO01000004">
    <property type="protein sequence ID" value="KAF9764951.1"/>
    <property type="molecule type" value="Genomic_DNA"/>
</dbReference>
<dbReference type="PANTHER" id="PTHR11516:SF60">
    <property type="entry name" value="PYRUVATE DEHYDROGENASE E1 COMPONENT SUBUNIT ALPHA"/>
    <property type="match status" value="1"/>
</dbReference>
<evidence type="ECO:0000256" key="1">
    <source>
        <dbReference type="ARBA" id="ARBA00001964"/>
    </source>
</evidence>
<dbReference type="AlphaFoldDB" id="A0A9P6H1H0"/>
<protein>
    <submittedName>
        <fullName evidence="5">Pyruvate dehydrogenase E1 component subunit alpha, mitochondrial</fullName>
    </submittedName>
</protein>
<dbReference type="InterPro" id="IPR001017">
    <property type="entry name" value="DH_E1"/>
</dbReference>
<sequence length="340" mass="38457">MNSKENKSTMDFYLINQEEYSKTTIKDLDEKKMFQEMCILREMELLLDGLYQKNEIQGFCHLVVGQEPIYIALKNVINGDKVIGSYRCHGLAYSSGIPIQEIVCETLGRANGNCKGKGGSMHLYNETFFGGHGIVGAQVSLGIGIAYALKYKEHANTPPKNVCFAFYGDGASNQGQVFESFNMAKLWKLPVVFVCENNFYGMWTPEKNVSSNSEYYKRGINIPGIRVDGNDIEELHRAFAYSKEYAKANGPIIIQIDTYRTCGHSCVDKTNFYRDQKEVEEKKHCDGLSKLKAILEVKTSKKDVEKIETEAKNIISDLHKFASNSNYPSVQELYTEVLKE</sequence>
<keyword evidence="2" id="KW-0560">Oxidoreductase</keyword>
<dbReference type="GO" id="GO:0006086">
    <property type="term" value="P:pyruvate decarboxylation to acetyl-CoA"/>
    <property type="evidence" value="ECO:0007669"/>
    <property type="project" value="TreeGrafter"/>
</dbReference>
<keyword evidence="6" id="KW-1185">Reference proteome</keyword>
<dbReference type="GO" id="GO:0004739">
    <property type="term" value="F:pyruvate dehydrogenase (acetyl-transferring) activity"/>
    <property type="evidence" value="ECO:0007669"/>
    <property type="project" value="TreeGrafter"/>
</dbReference>
<accession>A0A9P6H1H0</accession>